<accession>A0A4S3J5T4</accession>
<name>A0A4S3J5T4_9EURO</name>
<sequence>MPEAELSYLIHGSNHMIDVLVGFNFGALHQLSGVASIATSALTQ</sequence>
<dbReference type="AlphaFoldDB" id="A0A4S3J5T4"/>
<comment type="caution">
    <text evidence="1">The sequence shown here is derived from an EMBL/GenBank/DDBJ whole genome shotgun (WGS) entry which is preliminary data.</text>
</comment>
<organism evidence="1 2">
    <name type="scientific">Aspergillus tanneri</name>
    <dbReference type="NCBI Taxonomy" id="1220188"/>
    <lineage>
        <taxon>Eukaryota</taxon>
        <taxon>Fungi</taxon>
        <taxon>Dikarya</taxon>
        <taxon>Ascomycota</taxon>
        <taxon>Pezizomycotina</taxon>
        <taxon>Eurotiomycetes</taxon>
        <taxon>Eurotiomycetidae</taxon>
        <taxon>Eurotiales</taxon>
        <taxon>Aspergillaceae</taxon>
        <taxon>Aspergillus</taxon>
        <taxon>Aspergillus subgen. Circumdati</taxon>
    </lineage>
</organism>
<protein>
    <submittedName>
        <fullName evidence="1">Uncharacterized protein</fullName>
    </submittedName>
</protein>
<dbReference type="VEuPathDB" id="FungiDB:EYZ11_010263"/>
<gene>
    <name evidence="1" type="ORF">EYZ11_010263</name>
</gene>
<dbReference type="EMBL" id="SOSA01000539">
    <property type="protein sequence ID" value="THC90269.1"/>
    <property type="molecule type" value="Genomic_DNA"/>
</dbReference>
<proteinExistence type="predicted"/>
<evidence type="ECO:0000313" key="2">
    <source>
        <dbReference type="Proteomes" id="UP000308092"/>
    </source>
</evidence>
<keyword evidence="2" id="KW-1185">Reference proteome</keyword>
<reference evidence="1 2" key="1">
    <citation type="submission" date="2019-03" db="EMBL/GenBank/DDBJ databases">
        <title>The genome sequence of a newly discovered highly antifungal drug resistant Aspergillus species, Aspergillus tanneri NIH 1004.</title>
        <authorList>
            <person name="Mounaud S."/>
            <person name="Singh I."/>
            <person name="Joardar V."/>
            <person name="Pakala S."/>
            <person name="Pakala S."/>
            <person name="Venepally P."/>
            <person name="Hoover J."/>
            <person name="Nierman W."/>
            <person name="Chung J."/>
            <person name="Losada L."/>
        </authorList>
    </citation>
    <scope>NUCLEOTIDE SEQUENCE [LARGE SCALE GENOMIC DNA]</scope>
    <source>
        <strain evidence="1 2">NIH1004</strain>
    </source>
</reference>
<dbReference type="Proteomes" id="UP000308092">
    <property type="component" value="Unassembled WGS sequence"/>
</dbReference>
<evidence type="ECO:0000313" key="1">
    <source>
        <dbReference type="EMBL" id="THC90269.1"/>
    </source>
</evidence>